<dbReference type="AlphaFoldDB" id="A0AAU9VFA5"/>
<accession>A0AAU9VFA5</accession>
<dbReference type="Proteomes" id="UP001153954">
    <property type="component" value="Unassembled WGS sequence"/>
</dbReference>
<protein>
    <recommendedName>
        <fullName evidence="3">Reverse transcriptase</fullName>
    </recommendedName>
</protein>
<evidence type="ECO:0008006" key="3">
    <source>
        <dbReference type="Google" id="ProtNLM"/>
    </source>
</evidence>
<keyword evidence="2" id="KW-1185">Reference proteome</keyword>
<gene>
    <name evidence="1" type="ORF">EEDITHA_LOCUS22309</name>
</gene>
<sequence length="174" mass="18922">MKSITTSCDASMPLKELKNAAMTLKLGKAPGPKGIPTLVIKTTTQDFPDLILNACNACLATGTFATVWKRQRLVLLDKGKGTPLTPSSFRPLCMLDTAGKLLEKLIQAKLRSDIGSVGGFAESQHGLRKRRSTIGAIKKVIGITAEAWFGNLKSHSLHPHHVIYKERLQECKMG</sequence>
<organism evidence="1 2">
    <name type="scientific">Euphydryas editha</name>
    <name type="common">Edith's checkerspot</name>
    <dbReference type="NCBI Taxonomy" id="104508"/>
    <lineage>
        <taxon>Eukaryota</taxon>
        <taxon>Metazoa</taxon>
        <taxon>Ecdysozoa</taxon>
        <taxon>Arthropoda</taxon>
        <taxon>Hexapoda</taxon>
        <taxon>Insecta</taxon>
        <taxon>Pterygota</taxon>
        <taxon>Neoptera</taxon>
        <taxon>Endopterygota</taxon>
        <taxon>Lepidoptera</taxon>
        <taxon>Glossata</taxon>
        <taxon>Ditrysia</taxon>
        <taxon>Papilionoidea</taxon>
        <taxon>Nymphalidae</taxon>
        <taxon>Nymphalinae</taxon>
        <taxon>Euphydryas</taxon>
    </lineage>
</organism>
<reference evidence="1" key="1">
    <citation type="submission" date="2022-03" db="EMBL/GenBank/DDBJ databases">
        <authorList>
            <person name="Tunstrom K."/>
        </authorList>
    </citation>
    <scope>NUCLEOTIDE SEQUENCE</scope>
</reference>
<evidence type="ECO:0000313" key="1">
    <source>
        <dbReference type="EMBL" id="CAH2108366.1"/>
    </source>
</evidence>
<evidence type="ECO:0000313" key="2">
    <source>
        <dbReference type="Proteomes" id="UP001153954"/>
    </source>
</evidence>
<name>A0AAU9VFA5_EUPED</name>
<dbReference type="PANTHER" id="PTHR19446">
    <property type="entry name" value="REVERSE TRANSCRIPTASES"/>
    <property type="match status" value="1"/>
</dbReference>
<proteinExistence type="predicted"/>
<comment type="caution">
    <text evidence="1">The sequence shown here is derived from an EMBL/GenBank/DDBJ whole genome shotgun (WGS) entry which is preliminary data.</text>
</comment>
<dbReference type="EMBL" id="CAKOGL010000031">
    <property type="protein sequence ID" value="CAH2108366.1"/>
    <property type="molecule type" value="Genomic_DNA"/>
</dbReference>